<protein>
    <recommendedName>
        <fullName evidence="3">NFACT RNA-binding domain-containing protein</fullName>
    </recommendedName>
</protein>
<feature type="domain" description="NFACT RNA-binding" evidence="3">
    <location>
        <begin position="1"/>
        <end position="124"/>
    </location>
</feature>
<organism evidence="4 5">
    <name type="scientific">Meyerozyma guilliermondii (strain ATCC 6260 / CBS 566 / DSM 6381 / JCM 1539 / NBRC 10279 / NRRL Y-324)</name>
    <name type="common">Yeast</name>
    <name type="synonym">Candida guilliermondii</name>
    <dbReference type="NCBI Taxonomy" id="294746"/>
    <lineage>
        <taxon>Eukaryota</taxon>
        <taxon>Fungi</taxon>
        <taxon>Dikarya</taxon>
        <taxon>Ascomycota</taxon>
        <taxon>Saccharomycotina</taxon>
        <taxon>Pichiomycetes</taxon>
        <taxon>Debaryomycetaceae</taxon>
        <taxon>Meyerozyma</taxon>
    </lineage>
</organism>
<keyword evidence="5" id="KW-1185">Reference proteome</keyword>
<evidence type="ECO:0000259" key="3">
    <source>
        <dbReference type="Pfam" id="PF05670"/>
    </source>
</evidence>
<feature type="compositionally biased region" description="Basic and acidic residues" evidence="2">
    <location>
        <begin position="163"/>
        <end position="197"/>
    </location>
</feature>
<evidence type="ECO:0000256" key="1">
    <source>
        <dbReference type="ARBA" id="ARBA00008998"/>
    </source>
</evidence>
<dbReference type="OMA" id="YHDEKAV"/>
<dbReference type="GeneID" id="5125208"/>
<name>A5DL70_PICGU</name>
<dbReference type="HOGENOM" id="CLU_076656_0_0_1"/>
<evidence type="ECO:0000313" key="5">
    <source>
        <dbReference type="Proteomes" id="UP000001997"/>
    </source>
</evidence>
<comment type="similarity">
    <text evidence="1">Belongs to the CCDC25 family.</text>
</comment>
<dbReference type="InParanoid" id="A5DL70"/>
<dbReference type="VEuPathDB" id="FungiDB:PGUG_04021"/>
<reference evidence="4 5" key="1">
    <citation type="journal article" date="2009" name="Nature">
        <title>Evolution of pathogenicity and sexual reproduction in eight Candida genomes.</title>
        <authorList>
            <person name="Butler G."/>
            <person name="Rasmussen M.D."/>
            <person name="Lin M.F."/>
            <person name="Santos M.A."/>
            <person name="Sakthikumar S."/>
            <person name="Munro C.A."/>
            <person name="Rheinbay E."/>
            <person name="Grabherr M."/>
            <person name="Forche A."/>
            <person name="Reedy J.L."/>
            <person name="Agrafioti I."/>
            <person name="Arnaud M.B."/>
            <person name="Bates S."/>
            <person name="Brown A.J."/>
            <person name="Brunke S."/>
            <person name="Costanzo M.C."/>
            <person name="Fitzpatrick D.A."/>
            <person name="de Groot P.W."/>
            <person name="Harris D."/>
            <person name="Hoyer L.L."/>
            <person name="Hube B."/>
            <person name="Klis F.M."/>
            <person name="Kodira C."/>
            <person name="Lennard N."/>
            <person name="Logue M.E."/>
            <person name="Martin R."/>
            <person name="Neiman A.M."/>
            <person name="Nikolaou E."/>
            <person name="Quail M.A."/>
            <person name="Quinn J."/>
            <person name="Santos M.C."/>
            <person name="Schmitzberger F.F."/>
            <person name="Sherlock G."/>
            <person name="Shah P."/>
            <person name="Silverstein K.A."/>
            <person name="Skrzypek M.S."/>
            <person name="Soll D."/>
            <person name="Staggs R."/>
            <person name="Stansfield I."/>
            <person name="Stumpf M.P."/>
            <person name="Sudbery P.E."/>
            <person name="Srikantha T."/>
            <person name="Zeng Q."/>
            <person name="Berman J."/>
            <person name="Berriman M."/>
            <person name="Heitman J."/>
            <person name="Gow N.A."/>
            <person name="Lorenz M.C."/>
            <person name="Birren B.W."/>
            <person name="Kellis M."/>
            <person name="Cuomo C.A."/>
        </authorList>
    </citation>
    <scope>NUCLEOTIDE SEQUENCE [LARGE SCALE GENOMIC DNA]</scope>
    <source>
        <strain evidence="5">ATCC 6260 / CBS 566 / DSM 6381 / JCM 1539 / NBRC 10279 / NRRL Y-324</strain>
    </source>
</reference>
<dbReference type="eggNOG" id="KOG3272">
    <property type="taxonomic scope" value="Eukaryota"/>
</dbReference>
<dbReference type="OrthoDB" id="200398at2759"/>
<dbReference type="STRING" id="294746.A5DL70"/>
<dbReference type="Proteomes" id="UP000001997">
    <property type="component" value="Unassembled WGS sequence"/>
</dbReference>
<dbReference type="InterPro" id="IPR039730">
    <property type="entry name" value="Jlp2/Ccd25"/>
</dbReference>
<dbReference type="Pfam" id="PF05670">
    <property type="entry name" value="NFACT-R_1"/>
    <property type="match status" value="1"/>
</dbReference>
<evidence type="ECO:0000256" key="2">
    <source>
        <dbReference type="SAM" id="MobiDB-lite"/>
    </source>
</evidence>
<dbReference type="RefSeq" id="XP_001483292.2">
    <property type="nucleotide sequence ID" value="XM_001483242.1"/>
</dbReference>
<dbReference type="PANTHER" id="PTHR13049:SF2">
    <property type="entry name" value="COILED-COIL DOMAIN-CONTAINING PROTEIN 25"/>
    <property type="match status" value="1"/>
</dbReference>
<dbReference type="EMBL" id="CH408159">
    <property type="protein sequence ID" value="EDK39923.2"/>
    <property type="molecule type" value="Genomic_DNA"/>
</dbReference>
<dbReference type="FunCoup" id="A5DL70">
    <property type="interactions" value="546"/>
</dbReference>
<sequence>MVYYFTVQGTNDDFGLSVPTHEVYMGKDKHENDPLIKFSHPKNLWFHVDKHSSAHLYLQLSEEDQNKTFEKLQIDSNVLDQLAQLTKANSIKANKLNNVTIIYTPVDNLHTDGSMDVGTVTFHNPQKVKRILVAKKDNAILNKINRTKREDTTENFISQQQKMQKEWSTKKKQREREWKAQEAQLAKEHQAQRERNKNPYGDLFTDEVTNLSSNDTRHENWDEDEFM</sequence>
<dbReference type="KEGG" id="pgu:PGUG_04021"/>
<dbReference type="AlphaFoldDB" id="A5DL70"/>
<dbReference type="PANTHER" id="PTHR13049">
    <property type="entry name" value="DUF814-RELATED"/>
    <property type="match status" value="1"/>
</dbReference>
<accession>A5DL70</accession>
<gene>
    <name evidence="4" type="ORF">PGUG_04021</name>
</gene>
<proteinExistence type="inferred from homology"/>
<dbReference type="InterPro" id="IPR008532">
    <property type="entry name" value="NFACT_RNA-bd"/>
</dbReference>
<feature type="region of interest" description="Disordered" evidence="2">
    <location>
        <begin position="152"/>
        <end position="227"/>
    </location>
</feature>
<evidence type="ECO:0000313" key="4">
    <source>
        <dbReference type="EMBL" id="EDK39923.2"/>
    </source>
</evidence>